<dbReference type="GO" id="GO:0003955">
    <property type="term" value="F:NAD(P)H dehydrogenase (quinone) activity"/>
    <property type="evidence" value="ECO:0007669"/>
    <property type="project" value="TreeGrafter"/>
</dbReference>
<dbReference type="PANTHER" id="PTHR43014:SF4">
    <property type="entry name" value="PYRIDINE NUCLEOTIDE-DISULFIDE OXIDOREDUCTASE RCLA-RELATED"/>
    <property type="match status" value="1"/>
</dbReference>
<feature type="binding site" evidence="5">
    <location>
        <position position="305"/>
    </location>
    <ligand>
        <name>NAD(+)</name>
        <dbReference type="ChEBI" id="CHEBI:57540"/>
    </ligand>
</feature>
<gene>
    <name evidence="9" type="ORF">DIZ78_01010</name>
</gene>
<dbReference type="InterPro" id="IPR016156">
    <property type="entry name" value="FAD/NAD-linked_Rdtase_dimer_sf"/>
</dbReference>
<accession>A0A370DTL7</accession>
<sequence length="469" mass="50778">MAEKSVDVAIIGSGTAGLNATSKVGPAGKSFVLINGGEPGTTCARVGCMPSKALIQVAEDYHRRTHLGRYGVDGHEELTIDIPEAMEHVQDMRDNFVDRVLSNSTDNMGEKFVEAYAKFIDPNTLELDNGDRIRAEKIVIATGSRPVLPKAWKAFGSKVLTTDSFFELENLPESMAIVGLGVIGLELGQSINRLGVDLTGFDLAEQIGGITDPEVSKVALEIMSREFPIHLGKTVEISEEGDKLRVTAGDTSVVVDKVLVSMGRIPNVDNLALENAGIELNKHGVPHYNPNTMQIGDSHIFIAGDMNGDRQILHEAGDEGKIAGYNTANDTVQGFKRKVPLAITFSDPNICLAGTRYSELDPKTTAIGEVRLNPVGRAMIMGQNRGIIRVYGDKATGQMLGVEMISVRGENLGHLLNWAITQELSVGDLLRMPFYHPVIEEALQAALNNLYSKVERKNEGPIKELIPLG</sequence>
<evidence type="ECO:0000313" key="9">
    <source>
        <dbReference type="EMBL" id="RDH88545.1"/>
    </source>
</evidence>
<dbReference type="Pfam" id="PF07992">
    <property type="entry name" value="Pyr_redox_2"/>
    <property type="match status" value="1"/>
</dbReference>
<dbReference type="Gene3D" id="3.50.50.60">
    <property type="entry name" value="FAD/NAD(P)-binding domain"/>
    <property type="match status" value="2"/>
</dbReference>
<evidence type="ECO:0000256" key="3">
    <source>
        <dbReference type="ARBA" id="ARBA00022827"/>
    </source>
</evidence>
<evidence type="ECO:0000313" key="10">
    <source>
        <dbReference type="Proteomes" id="UP000254771"/>
    </source>
</evidence>
<evidence type="ECO:0000256" key="2">
    <source>
        <dbReference type="ARBA" id="ARBA00022630"/>
    </source>
</evidence>
<keyword evidence="3 5" id="KW-0274">FAD</keyword>
<protein>
    <submittedName>
        <fullName evidence="9">Dihydrolipoyl dehydrogenase</fullName>
    </submittedName>
</protein>
<comment type="caution">
    <text evidence="9">The sequence shown here is derived from an EMBL/GenBank/DDBJ whole genome shotgun (WGS) entry which is preliminary data.</text>
</comment>
<feature type="binding site" evidence="5">
    <location>
        <position position="263"/>
    </location>
    <ligand>
        <name>NAD(+)</name>
        <dbReference type="ChEBI" id="CHEBI:57540"/>
    </ligand>
</feature>
<dbReference type="PRINTS" id="PR00368">
    <property type="entry name" value="FADPNR"/>
</dbReference>
<dbReference type="EMBL" id="QFXE01000001">
    <property type="protein sequence ID" value="RDH88545.1"/>
    <property type="molecule type" value="Genomic_DNA"/>
</dbReference>
<dbReference type="InterPro" id="IPR004099">
    <property type="entry name" value="Pyr_nucl-diS_OxRdtase_dimer"/>
</dbReference>
<feature type="disulfide bond" description="Redox-active" evidence="6">
    <location>
        <begin position="43"/>
        <end position="48"/>
    </location>
</feature>
<dbReference type="AlphaFoldDB" id="A0A370DTL7"/>
<dbReference type="PIRSF" id="PIRSF000350">
    <property type="entry name" value="Mercury_reductase_MerA"/>
    <property type="match status" value="1"/>
</dbReference>
<feature type="binding site" evidence="5">
    <location>
        <begin position="142"/>
        <end position="144"/>
    </location>
    <ligand>
        <name>FAD</name>
        <dbReference type="ChEBI" id="CHEBI:57692"/>
    </ligand>
</feature>
<evidence type="ECO:0000259" key="8">
    <source>
        <dbReference type="Pfam" id="PF07992"/>
    </source>
</evidence>
<comment type="cofactor">
    <cofactor evidence="5">
        <name>FAD</name>
        <dbReference type="ChEBI" id="CHEBI:57692"/>
    </cofactor>
    <text evidence="5">Binds 1 FAD per subunit.</text>
</comment>
<dbReference type="Pfam" id="PF02852">
    <property type="entry name" value="Pyr_redox_dim"/>
    <property type="match status" value="1"/>
</dbReference>
<dbReference type="Gene3D" id="3.30.390.30">
    <property type="match status" value="1"/>
</dbReference>
<proteinExistence type="inferred from homology"/>
<comment type="similarity">
    <text evidence="1">Belongs to the class-I pyridine nucleotide-disulfide oxidoreductase family.</text>
</comment>
<dbReference type="PRINTS" id="PR00411">
    <property type="entry name" value="PNDRDTASEI"/>
</dbReference>
<keyword evidence="2" id="KW-0285">Flavoprotein</keyword>
<evidence type="ECO:0000256" key="4">
    <source>
        <dbReference type="PIRSR" id="PIRSR000350-2"/>
    </source>
</evidence>
<feature type="binding site" evidence="5">
    <location>
        <position position="52"/>
    </location>
    <ligand>
        <name>FAD</name>
        <dbReference type="ChEBI" id="CHEBI:57692"/>
    </ligand>
</feature>
<evidence type="ECO:0000256" key="6">
    <source>
        <dbReference type="PIRSR" id="PIRSR000350-4"/>
    </source>
</evidence>
<dbReference type="SUPFAM" id="SSF55424">
    <property type="entry name" value="FAD/NAD-linked reductases, dimerisation (C-terminal) domain"/>
    <property type="match status" value="1"/>
</dbReference>
<organism evidence="9 10">
    <name type="scientific">endosymbiont of Escarpia spicata</name>
    <dbReference type="NCBI Taxonomy" id="2200908"/>
    <lineage>
        <taxon>Bacteria</taxon>
        <taxon>Pseudomonadati</taxon>
        <taxon>Pseudomonadota</taxon>
        <taxon>Gammaproteobacteria</taxon>
        <taxon>sulfur-oxidizing symbionts</taxon>
    </lineage>
</organism>
<evidence type="ECO:0000256" key="1">
    <source>
        <dbReference type="ARBA" id="ARBA00007532"/>
    </source>
</evidence>
<keyword evidence="5" id="KW-0547">Nucleotide-binding</keyword>
<evidence type="ECO:0000259" key="7">
    <source>
        <dbReference type="Pfam" id="PF02852"/>
    </source>
</evidence>
<dbReference type="GO" id="GO:0050660">
    <property type="term" value="F:flavin adenine dinucleotide binding"/>
    <property type="evidence" value="ECO:0007669"/>
    <property type="project" value="TreeGrafter"/>
</dbReference>
<dbReference type="Proteomes" id="UP000254771">
    <property type="component" value="Unassembled WGS sequence"/>
</dbReference>
<dbReference type="SUPFAM" id="SSF51905">
    <property type="entry name" value="FAD/NAD(P)-binding domain"/>
    <property type="match status" value="1"/>
</dbReference>
<keyword evidence="5" id="KW-0520">NAD</keyword>
<keyword evidence="10" id="KW-1185">Reference proteome</keyword>
<dbReference type="InterPro" id="IPR036188">
    <property type="entry name" value="FAD/NAD-bd_sf"/>
</dbReference>
<feature type="binding site" evidence="5">
    <location>
        <begin position="179"/>
        <end position="186"/>
    </location>
    <ligand>
        <name>NAD(+)</name>
        <dbReference type="ChEBI" id="CHEBI:57540"/>
    </ligand>
</feature>
<dbReference type="InterPro" id="IPR001100">
    <property type="entry name" value="Pyr_nuc-diS_OxRdtase"/>
</dbReference>
<feature type="domain" description="Pyridine nucleotide-disulphide oxidoreductase dimerisation" evidence="7">
    <location>
        <begin position="343"/>
        <end position="446"/>
    </location>
</feature>
<name>A0A370DTL7_9GAMM</name>
<dbReference type="InterPro" id="IPR023753">
    <property type="entry name" value="FAD/NAD-binding_dom"/>
</dbReference>
<reference evidence="9 10" key="1">
    <citation type="journal article" date="2018" name="ISME J.">
        <title>Endosymbiont genomes yield clues of tubeworm success.</title>
        <authorList>
            <person name="Li Y."/>
            <person name="Liles M.R."/>
            <person name="Halanych K.M."/>
        </authorList>
    </citation>
    <scope>NUCLEOTIDE SEQUENCE [LARGE SCALE GENOMIC DNA]</scope>
    <source>
        <strain evidence="9">A1462</strain>
    </source>
</reference>
<dbReference type="NCBIfam" id="NF004939">
    <property type="entry name" value="PRK06292.1-1"/>
    <property type="match status" value="1"/>
</dbReference>
<dbReference type="PANTHER" id="PTHR43014">
    <property type="entry name" value="MERCURIC REDUCTASE"/>
    <property type="match status" value="1"/>
</dbReference>
<evidence type="ECO:0000256" key="5">
    <source>
        <dbReference type="PIRSR" id="PIRSR000350-3"/>
    </source>
</evidence>
<feature type="domain" description="FAD/NAD(P)-binding" evidence="8">
    <location>
        <begin position="7"/>
        <end position="320"/>
    </location>
</feature>
<feature type="active site" description="Proton acceptor" evidence="4">
    <location>
        <position position="436"/>
    </location>
</feature>